<evidence type="ECO:0000313" key="3">
    <source>
        <dbReference type="EMBL" id="OBT92665.1"/>
    </source>
</evidence>
<accession>A0A1B8G9Z4</accession>
<feature type="region of interest" description="Disordered" evidence="1">
    <location>
        <begin position="785"/>
        <end position="809"/>
    </location>
</feature>
<dbReference type="PANTHER" id="PTHR46689">
    <property type="entry name" value="MEMBRANE PROTEIN, PUTATIVE-RELATED"/>
    <property type="match status" value="1"/>
</dbReference>
<dbReference type="InterPro" id="IPR038607">
    <property type="entry name" value="PhoD-like_sf"/>
</dbReference>
<dbReference type="OrthoDB" id="9999821at2759"/>
<evidence type="ECO:0000313" key="4">
    <source>
        <dbReference type="Proteomes" id="UP000091956"/>
    </source>
</evidence>
<dbReference type="Proteomes" id="UP000091956">
    <property type="component" value="Unassembled WGS sequence"/>
</dbReference>
<dbReference type="RefSeq" id="XP_018126398.1">
    <property type="nucleotide sequence ID" value="XM_018279257.2"/>
</dbReference>
<sequence>MSHPSKDNQGGSSKDDNPGASASRWRHQESSRYARHAAAAAAGTVGNPPHSEVRPANAHTGTSDLTSFLNTTRIEGTGPPLADASGYAPPPGGNRPYHPIAADGYGGFDGANERVATANAPPPVGLGGADVRPTTVYVEVVDGREVSCGPLLNYRRMEGNVWFGSVLIVVRGGVTRPADHAWVPELLLKKLAPRRPEELVQPVGHIYASRQGQGTEYDTPIDASIKGELLYSDLRNRFWRFNIALEMEELEAEWAYQIPLLRFPSDGKTDRQSFWVPSINESMRIMFHSCNGFSVGTDEDAWSGPALWNDVQRVHSQTPFHVMIGGGDQIYNDGIRVHGPLREWTSISNPRKRREYAFSETLRKDCDDYYVDNYIRWYSTEPFASSNGQIPQLNLWDDHDIIDGFGSYVSNFMQCDVFRGIGGTAYKYYLLFQHHLPPPVSTYTTDAPQTMNNDGTGVGVDPVQMRGTFVKQNDQMDPSYVIGRQPGPYVAEHSRSIVTRLGARIAFFGLDARTERTRRQVNYPETYQLIFDRISSELAAAAASEKPIKHLVVLLGIPIAYPRLTWVENILSSPLMGPVKFLNKRFGFGGGFINRFDGSVDLVDDLDDHYTAHRHKAERLQLVKMLQDLSGTYGVRVTILSGDVHLAAVGRFYANPKLGIPVEEDSRYMANIVSSAIVNKPPPAAIANLLHHQNKIHHLDKETDETLIKMFDREPGQVPKKSSSNKVTMPSRNWTMITECSATTARVNQVRNRTESIPVPITEMDGSVDPDLIAATSHTIATGGAALTPASDAPASDAPAGGSTVAATTSGKVNKKAGMLPLGPGEAEFGTINRAADPLVHGYSGDGALDVAIRVEKDQHDPSGQTQSYGIFIPTLTIATPIPTIPVLRDWATNFGGGHRRSRNSLGSRFGSIGSRAGSAAGSRPATAA</sequence>
<protein>
    <recommendedName>
        <fullName evidence="2">PhoD-like phosphatase domain-containing protein</fullName>
    </recommendedName>
</protein>
<organism evidence="3 4">
    <name type="scientific">Pseudogymnoascus verrucosus</name>
    <dbReference type="NCBI Taxonomy" id="342668"/>
    <lineage>
        <taxon>Eukaryota</taxon>
        <taxon>Fungi</taxon>
        <taxon>Dikarya</taxon>
        <taxon>Ascomycota</taxon>
        <taxon>Pezizomycotina</taxon>
        <taxon>Leotiomycetes</taxon>
        <taxon>Thelebolales</taxon>
        <taxon>Thelebolaceae</taxon>
        <taxon>Pseudogymnoascus</taxon>
    </lineage>
</organism>
<dbReference type="PANTHER" id="PTHR46689:SF3">
    <property type="entry name" value="PHOD-LIKE PHOSPHATASE DOMAIN-CONTAINING PROTEIN"/>
    <property type="match status" value="1"/>
</dbReference>
<gene>
    <name evidence="3" type="ORF">VE01_09850</name>
</gene>
<dbReference type="GeneID" id="28843236"/>
<evidence type="ECO:0000259" key="2">
    <source>
        <dbReference type="Pfam" id="PF19050"/>
    </source>
</evidence>
<name>A0A1B8G9Z4_9PEZI</name>
<feature type="compositionally biased region" description="Polar residues" evidence="1">
    <location>
        <begin position="59"/>
        <end position="74"/>
    </location>
</feature>
<dbReference type="Gene3D" id="3.60.21.70">
    <property type="entry name" value="PhoD-like phosphatase"/>
    <property type="match status" value="1"/>
</dbReference>
<dbReference type="GO" id="GO:0016020">
    <property type="term" value="C:membrane"/>
    <property type="evidence" value="ECO:0007669"/>
    <property type="project" value="TreeGrafter"/>
</dbReference>
<feature type="region of interest" description="Disordered" evidence="1">
    <location>
        <begin position="897"/>
        <end position="929"/>
    </location>
</feature>
<feature type="domain" description="PhoD-like phosphatase" evidence="2">
    <location>
        <begin position="246"/>
        <end position="436"/>
    </location>
</feature>
<keyword evidence="4" id="KW-1185">Reference proteome</keyword>
<dbReference type="AlphaFoldDB" id="A0A1B8G9Z4"/>
<dbReference type="Pfam" id="PF19050">
    <property type="entry name" value="PhoD_2"/>
    <property type="match status" value="3"/>
</dbReference>
<dbReference type="CDD" id="cd07389">
    <property type="entry name" value="MPP_PhoD"/>
    <property type="match status" value="1"/>
</dbReference>
<feature type="domain" description="PhoD-like phosphatase" evidence="2">
    <location>
        <begin position="497"/>
        <end position="572"/>
    </location>
</feature>
<reference evidence="4" key="2">
    <citation type="journal article" date="2018" name="Nat. Commun.">
        <title>Extreme sensitivity to ultraviolet light in the fungal pathogen causing white-nose syndrome of bats.</title>
        <authorList>
            <person name="Palmer J.M."/>
            <person name="Drees K.P."/>
            <person name="Foster J.T."/>
            <person name="Lindner D.L."/>
        </authorList>
    </citation>
    <scope>NUCLEOTIDE SEQUENCE [LARGE SCALE GENOMIC DNA]</scope>
    <source>
        <strain evidence="4">UAMH 10579</strain>
    </source>
</reference>
<feature type="compositionally biased region" description="Low complexity" evidence="1">
    <location>
        <begin position="907"/>
        <end position="929"/>
    </location>
</feature>
<dbReference type="STRING" id="342668.A0A1B8G9Z4"/>
<reference evidence="3 4" key="1">
    <citation type="submission" date="2016-03" db="EMBL/GenBank/DDBJ databases">
        <title>Comparative genomics of Pseudogymnoascus destructans, the fungus causing white-nose syndrome of bats.</title>
        <authorList>
            <person name="Palmer J.M."/>
            <person name="Drees K.P."/>
            <person name="Foster J.T."/>
            <person name="Lindner D.L."/>
        </authorList>
    </citation>
    <scope>NUCLEOTIDE SEQUENCE [LARGE SCALE GENOMIC DNA]</scope>
    <source>
        <strain evidence="3 4">UAMH 10579</strain>
    </source>
</reference>
<feature type="region of interest" description="Disordered" evidence="1">
    <location>
        <begin position="1"/>
        <end position="94"/>
    </location>
</feature>
<proteinExistence type="predicted"/>
<feature type="compositionally biased region" description="Low complexity" evidence="1">
    <location>
        <begin position="785"/>
        <end position="804"/>
    </location>
</feature>
<feature type="domain" description="PhoD-like phosphatase" evidence="2">
    <location>
        <begin position="586"/>
        <end position="741"/>
    </location>
</feature>
<dbReference type="EMBL" id="KV460264">
    <property type="protein sequence ID" value="OBT92665.1"/>
    <property type="molecule type" value="Genomic_DNA"/>
</dbReference>
<dbReference type="InterPro" id="IPR018946">
    <property type="entry name" value="PhoD-like_MPP"/>
</dbReference>
<dbReference type="InterPro" id="IPR043904">
    <property type="entry name" value="PhoD_2-like"/>
</dbReference>
<evidence type="ECO:0000256" key="1">
    <source>
        <dbReference type="SAM" id="MobiDB-lite"/>
    </source>
</evidence>